<evidence type="ECO:0000256" key="1">
    <source>
        <dbReference type="SAM" id="SignalP"/>
    </source>
</evidence>
<comment type="caution">
    <text evidence="2">The sequence shown here is derived from an EMBL/GenBank/DDBJ whole genome shotgun (WGS) entry which is preliminary data.</text>
</comment>
<sequence>MRFLTIILFVCVLFVANFGRNDAKRQHKNENVKINEQSVESEICDVDQCVTSVDEKQSASTTKTPKEIIVEDIIVETKAQQDELITQQQQQARESN</sequence>
<evidence type="ECO:0000313" key="2">
    <source>
        <dbReference type="EMBL" id="KAH9416261.1"/>
    </source>
</evidence>
<reference evidence="2 3" key="2">
    <citation type="journal article" date="2022" name="Mol. Biol. Evol.">
        <title>Comparative Genomics Reveals Insights into the Divergent Evolution of Astigmatic Mites and Household Pest Adaptations.</title>
        <authorList>
            <person name="Xiong Q."/>
            <person name="Wan A.T."/>
            <person name="Liu X."/>
            <person name="Fung C.S."/>
            <person name="Xiao X."/>
            <person name="Malainual N."/>
            <person name="Hou J."/>
            <person name="Wang L."/>
            <person name="Wang M."/>
            <person name="Yang K.Y."/>
            <person name="Cui Y."/>
            <person name="Leung E.L."/>
            <person name="Nong W."/>
            <person name="Shin S.K."/>
            <person name="Au S.W."/>
            <person name="Jeong K.Y."/>
            <person name="Chew F.T."/>
            <person name="Hui J.H."/>
            <person name="Leung T.F."/>
            <person name="Tungtrongchitr A."/>
            <person name="Zhong N."/>
            <person name="Liu Z."/>
            <person name="Tsui S.K."/>
        </authorList>
    </citation>
    <scope>NUCLEOTIDE SEQUENCE [LARGE SCALE GENOMIC DNA]</scope>
    <source>
        <strain evidence="2">Derp</strain>
    </source>
</reference>
<protein>
    <recommendedName>
        <fullName evidence="4">Secreted protein</fullName>
    </recommendedName>
</protein>
<evidence type="ECO:0008006" key="4">
    <source>
        <dbReference type="Google" id="ProtNLM"/>
    </source>
</evidence>
<organism evidence="2 3">
    <name type="scientific">Dermatophagoides pteronyssinus</name>
    <name type="common">European house dust mite</name>
    <dbReference type="NCBI Taxonomy" id="6956"/>
    <lineage>
        <taxon>Eukaryota</taxon>
        <taxon>Metazoa</taxon>
        <taxon>Ecdysozoa</taxon>
        <taxon>Arthropoda</taxon>
        <taxon>Chelicerata</taxon>
        <taxon>Arachnida</taxon>
        <taxon>Acari</taxon>
        <taxon>Acariformes</taxon>
        <taxon>Sarcoptiformes</taxon>
        <taxon>Astigmata</taxon>
        <taxon>Psoroptidia</taxon>
        <taxon>Analgoidea</taxon>
        <taxon>Pyroglyphidae</taxon>
        <taxon>Dermatophagoidinae</taxon>
        <taxon>Dermatophagoides</taxon>
    </lineage>
</organism>
<name>A0ABQ8J1C8_DERPT</name>
<dbReference type="EMBL" id="NJHN03000095">
    <property type="protein sequence ID" value="KAH9416261.1"/>
    <property type="molecule type" value="Genomic_DNA"/>
</dbReference>
<reference evidence="2 3" key="1">
    <citation type="journal article" date="2018" name="J. Allergy Clin. Immunol.">
        <title>High-quality assembly of Dermatophagoides pteronyssinus genome and transcriptome reveals a wide range of novel allergens.</title>
        <authorList>
            <person name="Liu X.Y."/>
            <person name="Yang K.Y."/>
            <person name="Wang M.Q."/>
            <person name="Kwok J.S."/>
            <person name="Zeng X."/>
            <person name="Yang Z."/>
            <person name="Xiao X.J."/>
            <person name="Lau C.P."/>
            <person name="Li Y."/>
            <person name="Huang Z.M."/>
            <person name="Ba J.G."/>
            <person name="Yim A.K."/>
            <person name="Ouyang C.Y."/>
            <person name="Ngai S.M."/>
            <person name="Chan T.F."/>
            <person name="Leung E.L."/>
            <person name="Liu L."/>
            <person name="Liu Z.G."/>
            <person name="Tsui S.K."/>
        </authorList>
    </citation>
    <scope>NUCLEOTIDE SEQUENCE [LARGE SCALE GENOMIC DNA]</scope>
    <source>
        <strain evidence="2">Derp</strain>
    </source>
</reference>
<feature type="signal peptide" evidence="1">
    <location>
        <begin position="1"/>
        <end position="23"/>
    </location>
</feature>
<evidence type="ECO:0000313" key="3">
    <source>
        <dbReference type="Proteomes" id="UP000887458"/>
    </source>
</evidence>
<proteinExistence type="predicted"/>
<feature type="chain" id="PRO_5045358414" description="Secreted protein" evidence="1">
    <location>
        <begin position="24"/>
        <end position="96"/>
    </location>
</feature>
<accession>A0ABQ8J1C8</accession>
<keyword evidence="1" id="KW-0732">Signal</keyword>
<dbReference type="Proteomes" id="UP000887458">
    <property type="component" value="Unassembled WGS sequence"/>
</dbReference>
<keyword evidence="3" id="KW-1185">Reference proteome</keyword>
<gene>
    <name evidence="2" type="ORF">DERP_000760</name>
</gene>